<dbReference type="Pfam" id="PF00087">
    <property type="entry name" value="Toxin_TOLIP"/>
    <property type="match status" value="1"/>
</dbReference>
<keyword evidence="1" id="KW-0732">Signal</keyword>
<organism evidence="3 4">
    <name type="scientific">Cichlidogyrus casuarinus</name>
    <dbReference type="NCBI Taxonomy" id="1844966"/>
    <lineage>
        <taxon>Eukaryota</taxon>
        <taxon>Metazoa</taxon>
        <taxon>Spiralia</taxon>
        <taxon>Lophotrochozoa</taxon>
        <taxon>Platyhelminthes</taxon>
        <taxon>Monogenea</taxon>
        <taxon>Monopisthocotylea</taxon>
        <taxon>Dactylogyridea</taxon>
        <taxon>Ancyrocephalidae</taxon>
        <taxon>Cichlidogyrus</taxon>
    </lineage>
</organism>
<dbReference type="InterPro" id="IPR045860">
    <property type="entry name" value="Snake_toxin-like_sf"/>
</dbReference>
<keyword evidence="4" id="KW-1185">Reference proteome</keyword>
<feature type="chain" id="PRO_5044847876" description="Snake toxin/toxin-like domain-containing protein" evidence="1">
    <location>
        <begin position="20"/>
        <end position="113"/>
    </location>
</feature>
<dbReference type="SUPFAM" id="SSF57302">
    <property type="entry name" value="Snake toxin-like"/>
    <property type="match status" value="1"/>
</dbReference>
<name>A0ABD2Q404_9PLAT</name>
<dbReference type="AlphaFoldDB" id="A0ABD2Q404"/>
<sequence>MKLLFAIVCLCALIANTYAITCYTCASCAPSSNQTSTGCTVCQNTYGYIGNLVVSTTKVCATTCTQSDTRVAGIGAVVNCCYTDLCNGAMGKGSTILIGLGLTSFIFFFSRLI</sequence>
<dbReference type="Proteomes" id="UP001626550">
    <property type="component" value="Unassembled WGS sequence"/>
</dbReference>
<proteinExistence type="predicted"/>
<evidence type="ECO:0000313" key="4">
    <source>
        <dbReference type="Proteomes" id="UP001626550"/>
    </source>
</evidence>
<dbReference type="EMBL" id="JBJKFK010001024">
    <property type="protein sequence ID" value="KAL3314348.1"/>
    <property type="molecule type" value="Genomic_DNA"/>
</dbReference>
<feature type="signal peptide" evidence="1">
    <location>
        <begin position="1"/>
        <end position="19"/>
    </location>
</feature>
<evidence type="ECO:0000313" key="3">
    <source>
        <dbReference type="EMBL" id="KAL3314348.1"/>
    </source>
</evidence>
<evidence type="ECO:0000259" key="2">
    <source>
        <dbReference type="Pfam" id="PF00087"/>
    </source>
</evidence>
<gene>
    <name evidence="3" type="ORF">Ciccas_007038</name>
</gene>
<protein>
    <recommendedName>
        <fullName evidence="2">Snake toxin/toxin-like domain-containing protein</fullName>
    </recommendedName>
</protein>
<dbReference type="Gene3D" id="2.10.60.10">
    <property type="entry name" value="CD59"/>
    <property type="match status" value="1"/>
</dbReference>
<dbReference type="InterPro" id="IPR035076">
    <property type="entry name" value="Toxin/TOLIP"/>
</dbReference>
<accession>A0ABD2Q404</accession>
<comment type="caution">
    <text evidence="3">The sequence shown here is derived from an EMBL/GenBank/DDBJ whole genome shotgun (WGS) entry which is preliminary data.</text>
</comment>
<evidence type="ECO:0000256" key="1">
    <source>
        <dbReference type="SAM" id="SignalP"/>
    </source>
</evidence>
<reference evidence="3 4" key="1">
    <citation type="submission" date="2024-11" db="EMBL/GenBank/DDBJ databases">
        <title>Adaptive evolution of stress response genes in parasites aligns with host niche diversity.</title>
        <authorList>
            <person name="Hahn C."/>
            <person name="Resl P."/>
        </authorList>
    </citation>
    <scope>NUCLEOTIDE SEQUENCE [LARGE SCALE GENOMIC DNA]</scope>
    <source>
        <strain evidence="3">EGGRZ-B1_66</strain>
        <tissue evidence="3">Body</tissue>
    </source>
</reference>
<feature type="domain" description="Snake toxin/toxin-like" evidence="2">
    <location>
        <begin position="21"/>
        <end position="87"/>
    </location>
</feature>